<dbReference type="SUPFAM" id="SSF56219">
    <property type="entry name" value="DNase I-like"/>
    <property type="match status" value="1"/>
</dbReference>
<dbReference type="PANTHER" id="PTHR33710">
    <property type="entry name" value="BNAC02G09200D PROTEIN"/>
    <property type="match status" value="1"/>
</dbReference>
<gene>
    <name evidence="2" type="ORF">Slati_4557700</name>
</gene>
<organism evidence="2">
    <name type="scientific">Sesamum latifolium</name>
    <dbReference type="NCBI Taxonomy" id="2727402"/>
    <lineage>
        <taxon>Eukaryota</taxon>
        <taxon>Viridiplantae</taxon>
        <taxon>Streptophyta</taxon>
        <taxon>Embryophyta</taxon>
        <taxon>Tracheophyta</taxon>
        <taxon>Spermatophyta</taxon>
        <taxon>Magnoliopsida</taxon>
        <taxon>eudicotyledons</taxon>
        <taxon>Gunneridae</taxon>
        <taxon>Pentapetalae</taxon>
        <taxon>asterids</taxon>
        <taxon>lamiids</taxon>
        <taxon>Lamiales</taxon>
        <taxon>Pedaliaceae</taxon>
        <taxon>Sesamum</taxon>
    </lineage>
</organism>
<dbReference type="PANTHER" id="PTHR33710:SF71">
    <property type="entry name" value="ENDONUCLEASE_EXONUCLEASE_PHOSPHATASE DOMAIN-CONTAINING PROTEIN"/>
    <property type="match status" value="1"/>
</dbReference>
<reference evidence="2" key="1">
    <citation type="submission" date="2020-06" db="EMBL/GenBank/DDBJ databases">
        <authorList>
            <person name="Li T."/>
            <person name="Hu X."/>
            <person name="Zhang T."/>
            <person name="Song X."/>
            <person name="Zhang H."/>
            <person name="Dai N."/>
            <person name="Sheng W."/>
            <person name="Hou X."/>
            <person name="Wei L."/>
        </authorList>
    </citation>
    <scope>NUCLEOTIDE SEQUENCE</scope>
    <source>
        <strain evidence="2">KEN1</strain>
        <tissue evidence="2">Leaf</tissue>
    </source>
</reference>
<dbReference type="AlphaFoldDB" id="A0AAW2S1U6"/>
<dbReference type="EMBL" id="JACGWN010000162">
    <property type="protein sequence ID" value="KAL0386413.1"/>
    <property type="molecule type" value="Genomic_DNA"/>
</dbReference>
<evidence type="ECO:0000259" key="1">
    <source>
        <dbReference type="Pfam" id="PF03372"/>
    </source>
</evidence>
<accession>A0AAW2S1U6</accession>
<name>A0AAW2S1U6_9LAMI</name>
<feature type="domain" description="Endonuclease/exonuclease/phosphatase" evidence="1">
    <location>
        <begin position="7"/>
        <end position="228"/>
    </location>
</feature>
<evidence type="ECO:0000313" key="2">
    <source>
        <dbReference type="EMBL" id="KAL0386413.1"/>
    </source>
</evidence>
<dbReference type="InterPro" id="IPR036691">
    <property type="entry name" value="Endo/exonu/phosph_ase_sf"/>
</dbReference>
<dbReference type="Gene3D" id="3.60.10.10">
    <property type="entry name" value="Endonuclease/exonuclease/phosphatase"/>
    <property type="match status" value="1"/>
</dbReference>
<proteinExistence type="predicted"/>
<comment type="caution">
    <text evidence="2">The sequence shown here is derived from an EMBL/GenBank/DDBJ whole genome shotgun (WGS) entry which is preliminary data.</text>
</comment>
<reference evidence="2" key="2">
    <citation type="journal article" date="2024" name="Plant">
        <title>Genomic evolution and insights into agronomic trait innovations of Sesamum species.</title>
        <authorList>
            <person name="Miao H."/>
            <person name="Wang L."/>
            <person name="Qu L."/>
            <person name="Liu H."/>
            <person name="Sun Y."/>
            <person name="Le M."/>
            <person name="Wang Q."/>
            <person name="Wei S."/>
            <person name="Zheng Y."/>
            <person name="Lin W."/>
            <person name="Duan Y."/>
            <person name="Cao H."/>
            <person name="Xiong S."/>
            <person name="Wang X."/>
            <person name="Wei L."/>
            <person name="Li C."/>
            <person name="Ma Q."/>
            <person name="Ju M."/>
            <person name="Zhao R."/>
            <person name="Li G."/>
            <person name="Mu C."/>
            <person name="Tian Q."/>
            <person name="Mei H."/>
            <person name="Zhang T."/>
            <person name="Gao T."/>
            <person name="Zhang H."/>
        </authorList>
    </citation>
    <scope>NUCLEOTIDE SEQUENCE</scope>
    <source>
        <strain evidence="2">KEN1</strain>
    </source>
</reference>
<protein>
    <recommendedName>
        <fullName evidence="1">Endonuclease/exonuclease/phosphatase domain-containing protein</fullName>
    </recommendedName>
</protein>
<dbReference type="InterPro" id="IPR005135">
    <property type="entry name" value="Endo/exonuclease/phosphatase"/>
</dbReference>
<sequence length="510" mass="58703">MIKAGVWNVRGLNGLDHQQAVVALISEFNLDFVGLVETRVAQSNSARIQGVISSKFTWFSDYLGPGDRIWVGWDASEVHVDILEAHRQIVHCEVHILKLHARCLTSVVYGDYEMIPRRELWTHISQFSIPAGDTPWMLLGDFNIVLDSSEVSGDGMDHGQASSEFQQCLLEAGVATMLMKGAMFSWHNKRYGARSIWKRLDRILVNEHWMAKWPDHYYLCSTPRTSDHSPLLLCSEANENTLRRLFRFDNFVADSPVFLQHVQSIWRHHIEGTRMFAVVKKLKLLKPVFREMRRSKGDLHDNVAAAADFLAKAQRLQQQYLHNEDLNLLERCCRLIYLKAVQQEQALLRQRAKLTWLKEGDMCSYVFFRKVKARRAISKVYQIHSRDEVLLTDRQDISHQFISFYERLLRGEQSASPVSLEHLTPYLKHRLQPDEADRMVAPITESDIKLALFSIPDNKASGLDGYSSCFFKRVWPVTGPEVTLAIQEFFSSGRLLKHINATLLCLIPKV</sequence>
<dbReference type="Pfam" id="PF03372">
    <property type="entry name" value="Exo_endo_phos"/>
    <property type="match status" value="1"/>
</dbReference>
<dbReference type="GO" id="GO:0003824">
    <property type="term" value="F:catalytic activity"/>
    <property type="evidence" value="ECO:0007669"/>
    <property type="project" value="InterPro"/>
</dbReference>